<dbReference type="Pfam" id="PF12802">
    <property type="entry name" value="MarR_2"/>
    <property type="match status" value="1"/>
</dbReference>
<evidence type="ECO:0000313" key="4">
    <source>
        <dbReference type="Proteomes" id="UP000621210"/>
    </source>
</evidence>
<dbReference type="InterPro" id="IPR036388">
    <property type="entry name" value="WH-like_DNA-bd_sf"/>
</dbReference>
<dbReference type="PANTHER" id="PTHR33164:SF104">
    <property type="entry name" value="TRANSCRIPTIONAL REGULATORY PROTEIN"/>
    <property type="match status" value="1"/>
</dbReference>
<dbReference type="PROSITE" id="PS50995">
    <property type="entry name" value="HTH_MARR_2"/>
    <property type="match status" value="1"/>
</dbReference>
<feature type="region of interest" description="Disordered" evidence="1">
    <location>
        <begin position="153"/>
        <end position="174"/>
    </location>
</feature>
<accession>A0A926L0T8</accession>
<keyword evidence="4" id="KW-1185">Reference proteome</keyword>
<reference evidence="3" key="2">
    <citation type="submission" date="2020-09" db="EMBL/GenBank/DDBJ databases">
        <authorList>
            <person name="Luo X."/>
        </authorList>
    </citation>
    <scope>NUCLEOTIDE SEQUENCE</scope>
    <source>
        <strain evidence="3">TRM S81-3</strain>
    </source>
</reference>
<evidence type="ECO:0000313" key="3">
    <source>
        <dbReference type="EMBL" id="MBD0420420.1"/>
    </source>
</evidence>
<dbReference type="AlphaFoldDB" id="A0A926L0T8"/>
<dbReference type="PANTHER" id="PTHR33164">
    <property type="entry name" value="TRANSCRIPTIONAL REGULATOR, MARR FAMILY"/>
    <property type="match status" value="1"/>
</dbReference>
<dbReference type="RefSeq" id="WP_188181406.1">
    <property type="nucleotide sequence ID" value="NZ_JACVQF010000187.1"/>
</dbReference>
<comment type="caution">
    <text evidence="3">The sequence shown here is derived from an EMBL/GenBank/DDBJ whole genome shotgun (WGS) entry which is preliminary data.</text>
</comment>
<gene>
    <name evidence="3" type="ORF">H0H10_14910</name>
</gene>
<organism evidence="3 4">
    <name type="scientific">Streptomyces griseicoloratus</name>
    <dbReference type="NCBI Taxonomy" id="2752516"/>
    <lineage>
        <taxon>Bacteria</taxon>
        <taxon>Bacillati</taxon>
        <taxon>Actinomycetota</taxon>
        <taxon>Actinomycetes</taxon>
        <taxon>Kitasatosporales</taxon>
        <taxon>Streptomycetaceae</taxon>
        <taxon>Streptomyces</taxon>
    </lineage>
</organism>
<sequence length="174" mass="18332">METTSASRCTPAHLASQAARLAAAMDAVTDAEAARWGLTRADFEVLAALRDAGEEHGYRLRPTELAERCRLSSGGTSNIIRRMTESGYVVREADLRDGRGSWAQLTQEGLRVEEEVRGAADAVYERLLGPLPGGVVEALSGLISLVAASLESDAGAQGEAAGPVSAPRGRSARR</sequence>
<dbReference type="InterPro" id="IPR000835">
    <property type="entry name" value="HTH_MarR-typ"/>
</dbReference>
<name>A0A926L0T8_9ACTN</name>
<evidence type="ECO:0000256" key="1">
    <source>
        <dbReference type="SAM" id="MobiDB-lite"/>
    </source>
</evidence>
<reference evidence="3" key="1">
    <citation type="submission" date="2020-09" db="EMBL/GenBank/DDBJ databases">
        <title>Streptomyces grisecoloratus sp. nov., isolated from cotton soil.</title>
        <authorList>
            <person name="Xing L."/>
        </authorList>
    </citation>
    <scope>NUCLEOTIDE SEQUENCE</scope>
    <source>
        <strain evidence="3">TRM S81-3</strain>
    </source>
</reference>
<dbReference type="EMBL" id="JACVQF010000187">
    <property type="protein sequence ID" value="MBD0420420.1"/>
    <property type="molecule type" value="Genomic_DNA"/>
</dbReference>
<proteinExistence type="predicted"/>
<protein>
    <submittedName>
        <fullName evidence="3">MarR family transcriptional regulator</fullName>
    </submittedName>
</protein>
<dbReference type="InterPro" id="IPR036390">
    <property type="entry name" value="WH_DNA-bd_sf"/>
</dbReference>
<dbReference type="Gene3D" id="1.10.10.10">
    <property type="entry name" value="Winged helix-like DNA-binding domain superfamily/Winged helix DNA-binding domain"/>
    <property type="match status" value="1"/>
</dbReference>
<dbReference type="SMART" id="SM00347">
    <property type="entry name" value="HTH_MARR"/>
    <property type="match status" value="1"/>
</dbReference>
<dbReference type="Proteomes" id="UP000621210">
    <property type="component" value="Unassembled WGS sequence"/>
</dbReference>
<evidence type="ECO:0000259" key="2">
    <source>
        <dbReference type="PROSITE" id="PS50995"/>
    </source>
</evidence>
<feature type="domain" description="HTH marR-type" evidence="2">
    <location>
        <begin position="11"/>
        <end position="148"/>
    </location>
</feature>
<dbReference type="GO" id="GO:0003700">
    <property type="term" value="F:DNA-binding transcription factor activity"/>
    <property type="evidence" value="ECO:0007669"/>
    <property type="project" value="InterPro"/>
</dbReference>
<dbReference type="SUPFAM" id="SSF46785">
    <property type="entry name" value="Winged helix' DNA-binding domain"/>
    <property type="match status" value="1"/>
</dbReference>
<dbReference type="InterPro" id="IPR039422">
    <property type="entry name" value="MarR/SlyA-like"/>
</dbReference>
<dbReference type="GO" id="GO:0006950">
    <property type="term" value="P:response to stress"/>
    <property type="evidence" value="ECO:0007669"/>
    <property type="project" value="TreeGrafter"/>
</dbReference>